<feature type="compositionally biased region" description="Low complexity" evidence="1">
    <location>
        <begin position="221"/>
        <end position="239"/>
    </location>
</feature>
<evidence type="ECO:0000313" key="4">
    <source>
        <dbReference type="Proteomes" id="UP001189429"/>
    </source>
</evidence>
<dbReference type="Proteomes" id="UP001189429">
    <property type="component" value="Unassembled WGS sequence"/>
</dbReference>
<feature type="compositionally biased region" description="Low complexity" evidence="1">
    <location>
        <begin position="246"/>
        <end position="259"/>
    </location>
</feature>
<evidence type="ECO:0000313" key="3">
    <source>
        <dbReference type="EMBL" id="CAK0865239.1"/>
    </source>
</evidence>
<proteinExistence type="predicted"/>
<feature type="compositionally biased region" description="Low complexity" evidence="1">
    <location>
        <begin position="12"/>
        <end position="22"/>
    </location>
</feature>
<dbReference type="PROSITE" id="PS00018">
    <property type="entry name" value="EF_HAND_1"/>
    <property type="match status" value="1"/>
</dbReference>
<evidence type="ECO:0000256" key="1">
    <source>
        <dbReference type="SAM" id="MobiDB-lite"/>
    </source>
</evidence>
<dbReference type="InterPro" id="IPR018247">
    <property type="entry name" value="EF_Hand_1_Ca_BS"/>
</dbReference>
<protein>
    <recommendedName>
        <fullName evidence="2">EF-hand domain-containing protein</fullName>
    </recommendedName>
</protein>
<feature type="compositionally biased region" description="Pro residues" evidence="1">
    <location>
        <begin position="273"/>
        <end position="282"/>
    </location>
</feature>
<comment type="caution">
    <text evidence="3">The sequence shown here is derived from an EMBL/GenBank/DDBJ whole genome shotgun (WGS) entry which is preliminary data.</text>
</comment>
<feature type="region of interest" description="Disordered" evidence="1">
    <location>
        <begin position="1"/>
        <end position="24"/>
    </location>
</feature>
<organism evidence="3 4">
    <name type="scientific">Prorocentrum cordatum</name>
    <dbReference type="NCBI Taxonomy" id="2364126"/>
    <lineage>
        <taxon>Eukaryota</taxon>
        <taxon>Sar</taxon>
        <taxon>Alveolata</taxon>
        <taxon>Dinophyceae</taxon>
        <taxon>Prorocentrales</taxon>
        <taxon>Prorocentraceae</taxon>
        <taxon>Prorocentrum</taxon>
    </lineage>
</organism>
<gene>
    <name evidence="3" type="ORF">PCOR1329_LOCUS52819</name>
</gene>
<feature type="compositionally biased region" description="Low complexity" evidence="1">
    <location>
        <begin position="283"/>
        <end position="308"/>
    </location>
</feature>
<dbReference type="InterPro" id="IPR002048">
    <property type="entry name" value="EF_hand_dom"/>
</dbReference>
<reference evidence="3" key="1">
    <citation type="submission" date="2023-10" db="EMBL/GenBank/DDBJ databases">
        <authorList>
            <person name="Chen Y."/>
            <person name="Shah S."/>
            <person name="Dougan E. K."/>
            <person name="Thang M."/>
            <person name="Chan C."/>
        </authorList>
    </citation>
    <scope>NUCLEOTIDE SEQUENCE [LARGE SCALE GENOMIC DNA]</scope>
</reference>
<feature type="region of interest" description="Disordered" evidence="1">
    <location>
        <begin position="218"/>
        <end position="308"/>
    </location>
</feature>
<sequence>GSSPRLLPPEGAAPSGQRAAAAARERCVLAPPPSRIRPALAPNGTTSWVLTRQSARPCCPHLPRGRRHRNARGDTPRSERLEAMMLELFHLHDLNGNGRLEEVELVKLNEKIAILHQGRDADRELVRERYRGIFRAELDARGEPVQYWRFREYMFRMLDRLDPDEPTQAMILDQFIWGADLALSAFPGSLKVRSGVLASLAQRSPRLSAAEVARRQSAVSPLARRAPHALAAHAVSPHRATPPRTPHAATPPRTPPRAALAQQACPLVAPHLPRQPAPPPPWLAAQPPKQPAPLGARGASRGARAGGA</sequence>
<name>A0ABN9V0F1_9DINO</name>
<keyword evidence="4" id="KW-1185">Reference proteome</keyword>
<feature type="domain" description="EF-hand" evidence="2">
    <location>
        <begin position="80"/>
        <end position="115"/>
    </location>
</feature>
<dbReference type="EMBL" id="CAUYUJ010016430">
    <property type="protein sequence ID" value="CAK0865239.1"/>
    <property type="molecule type" value="Genomic_DNA"/>
</dbReference>
<dbReference type="PROSITE" id="PS50222">
    <property type="entry name" value="EF_HAND_2"/>
    <property type="match status" value="1"/>
</dbReference>
<accession>A0ABN9V0F1</accession>
<evidence type="ECO:0000259" key="2">
    <source>
        <dbReference type="PROSITE" id="PS50222"/>
    </source>
</evidence>
<feature type="non-terminal residue" evidence="3">
    <location>
        <position position="1"/>
    </location>
</feature>